<proteinExistence type="predicted"/>
<dbReference type="STRING" id="22663.A0A218XD31"/>
<dbReference type="InterPro" id="IPR036249">
    <property type="entry name" value="Thioredoxin-like_sf"/>
</dbReference>
<feature type="region of interest" description="Disordered" evidence="1">
    <location>
        <begin position="54"/>
        <end position="105"/>
    </location>
</feature>
<reference evidence="4 6" key="3">
    <citation type="submission" date="2017-11" db="EMBL/GenBank/DDBJ databases">
        <title>De-novo sequencing of pomegranate (Punica granatum L.) genome.</title>
        <authorList>
            <person name="Akparov Z."/>
            <person name="Amiraslanov A."/>
            <person name="Hajiyeva S."/>
            <person name="Abbasov M."/>
            <person name="Kaur K."/>
            <person name="Hamwieh A."/>
            <person name="Solovyev V."/>
            <person name="Salamov A."/>
            <person name="Braich B."/>
            <person name="Kosarev P."/>
            <person name="Mahmoud A."/>
            <person name="Hajiyev E."/>
            <person name="Babayeva S."/>
            <person name="Izzatullayeva V."/>
            <person name="Mammadov A."/>
            <person name="Mammadov A."/>
            <person name="Sharifova S."/>
            <person name="Ojaghi J."/>
            <person name="Eynullazada K."/>
            <person name="Bayramov B."/>
            <person name="Abdulazimova A."/>
            <person name="Shahmuradov I."/>
        </authorList>
    </citation>
    <scope>NUCLEOTIDE SEQUENCE [LARGE SCALE GENOMIC DNA]</scope>
    <source>
        <strain evidence="4">AG2017</strain>
        <strain evidence="6">cv. AG2017</strain>
        <tissue evidence="4">Leaf</tissue>
    </source>
</reference>
<dbReference type="PANTHER" id="PTHR45669:SF14">
    <property type="entry name" value="EMB|CAB81925.1-RELATED"/>
    <property type="match status" value="1"/>
</dbReference>
<dbReference type="PANTHER" id="PTHR45669">
    <property type="entry name" value="GLUTAREDOXIN DOMAIN-CONTAINING CYSTEINE-RICH PROTEIN CG12206-RELATED"/>
    <property type="match status" value="1"/>
</dbReference>
<comment type="caution">
    <text evidence="3">The sequence shown here is derived from an EMBL/GenBank/DDBJ whole genome shotgun (WGS) entry which is preliminary data.</text>
</comment>
<protein>
    <recommendedName>
        <fullName evidence="2">Glutaredoxin domain-containing protein</fullName>
    </recommendedName>
</protein>
<dbReference type="Proteomes" id="UP000197138">
    <property type="component" value="Unassembled WGS sequence"/>
</dbReference>
<dbReference type="EMBL" id="MTKT01002011">
    <property type="protein sequence ID" value="OWM82599.1"/>
    <property type="molecule type" value="Genomic_DNA"/>
</dbReference>
<sequence length="272" mass="30084">MKAMKGRFLKKLNIVSTLKRGLALQHLDPGDKIPTQDDHSPLYGIPDLLNGVKGIKDGQEDDCSSMESVHDDFEDANSSAPESVEFPLSGGEASTDSETCSPREDWTPETGTFLQTEESCPPGGGGAGSVIFYSTSLRGIRKTFEDCSRVRFLLRSFRVRFEERDVSMHREYREELWQVSGGERAVPPKLFVRGRLIGGADEVVGLHERGELRDILHGIPLNPSRGPCVQCGDFWFVICSNCSGSCRIVADTEKRIKCPECNENGLVRCPIC</sequence>
<dbReference type="Pfam" id="PF00462">
    <property type="entry name" value="Glutaredoxin"/>
    <property type="match status" value="1"/>
</dbReference>
<reference evidence="5" key="1">
    <citation type="journal article" date="2017" name="Plant J.">
        <title>The pomegranate (Punica granatum L.) genome and the genomics of punicalagin biosynthesis.</title>
        <authorList>
            <person name="Qin G."/>
            <person name="Xu C."/>
            <person name="Ming R."/>
            <person name="Tang H."/>
            <person name="Guyot R."/>
            <person name="Kramer E.M."/>
            <person name="Hu Y."/>
            <person name="Yi X."/>
            <person name="Qi Y."/>
            <person name="Xu X."/>
            <person name="Gao Z."/>
            <person name="Pan H."/>
            <person name="Jian J."/>
            <person name="Tian Y."/>
            <person name="Yue Z."/>
            <person name="Xu Y."/>
        </authorList>
    </citation>
    <scope>NUCLEOTIDE SEQUENCE [LARGE SCALE GENOMIC DNA]</scope>
    <source>
        <strain evidence="5">cv. Dabenzi</strain>
    </source>
</reference>
<organism evidence="3 5">
    <name type="scientific">Punica granatum</name>
    <name type="common">Pomegranate</name>
    <dbReference type="NCBI Taxonomy" id="22663"/>
    <lineage>
        <taxon>Eukaryota</taxon>
        <taxon>Viridiplantae</taxon>
        <taxon>Streptophyta</taxon>
        <taxon>Embryophyta</taxon>
        <taxon>Tracheophyta</taxon>
        <taxon>Spermatophyta</taxon>
        <taxon>Magnoliopsida</taxon>
        <taxon>eudicotyledons</taxon>
        <taxon>Gunneridae</taxon>
        <taxon>Pentapetalae</taxon>
        <taxon>rosids</taxon>
        <taxon>malvids</taxon>
        <taxon>Myrtales</taxon>
        <taxon>Lythraceae</taxon>
        <taxon>Punica</taxon>
    </lineage>
</organism>
<dbReference type="PROSITE" id="PS51354">
    <property type="entry name" value="GLUTAREDOXIN_2"/>
    <property type="match status" value="1"/>
</dbReference>
<dbReference type="Pfam" id="PF23733">
    <property type="entry name" value="GRXCR1-2_C"/>
    <property type="match status" value="1"/>
</dbReference>
<feature type="domain" description="Glutaredoxin" evidence="2">
    <location>
        <begin position="131"/>
        <end position="197"/>
    </location>
</feature>
<dbReference type="Proteomes" id="UP000233551">
    <property type="component" value="Unassembled WGS sequence"/>
</dbReference>
<dbReference type="GeneID" id="116207818"/>
<dbReference type="OrthoDB" id="423313at2759"/>
<dbReference type="CDD" id="cd03031">
    <property type="entry name" value="GRX_GRX_like"/>
    <property type="match status" value="1"/>
</dbReference>
<evidence type="ECO:0000256" key="1">
    <source>
        <dbReference type="SAM" id="MobiDB-lite"/>
    </source>
</evidence>
<name>A0A218XD31_PUNGR</name>
<dbReference type="InterPro" id="IPR002109">
    <property type="entry name" value="Glutaredoxin"/>
</dbReference>
<dbReference type="AlphaFoldDB" id="A0A218XD31"/>
<dbReference type="SUPFAM" id="SSF52833">
    <property type="entry name" value="Thioredoxin-like"/>
    <property type="match status" value="1"/>
</dbReference>
<evidence type="ECO:0000313" key="3">
    <source>
        <dbReference type="EMBL" id="OWM82599.1"/>
    </source>
</evidence>
<reference evidence="3" key="2">
    <citation type="submission" date="2017-06" db="EMBL/GenBank/DDBJ databases">
        <title>The pomegranate genome and the genomics of punicalagin biosynthesis.</title>
        <authorList>
            <person name="Xu C."/>
        </authorList>
    </citation>
    <scope>NUCLEOTIDE SEQUENCE [LARGE SCALE GENOMIC DNA]</scope>
    <source>
        <tissue evidence="3">Fresh leaf</tissue>
    </source>
</reference>
<evidence type="ECO:0000313" key="6">
    <source>
        <dbReference type="Proteomes" id="UP000233551"/>
    </source>
</evidence>
<evidence type="ECO:0000313" key="4">
    <source>
        <dbReference type="EMBL" id="PKI35293.1"/>
    </source>
</evidence>
<dbReference type="Gene3D" id="3.40.30.10">
    <property type="entry name" value="Glutaredoxin"/>
    <property type="match status" value="1"/>
</dbReference>
<keyword evidence="6" id="KW-1185">Reference proteome</keyword>
<accession>A0A218XD31</accession>
<evidence type="ECO:0000259" key="2">
    <source>
        <dbReference type="Pfam" id="PF00462"/>
    </source>
</evidence>
<dbReference type="EMBL" id="PGOL01005404">
    <property type="protein sequence ID" value="PKI35293.1"/>
    <property type="molecule type" value="Genomic_DNA"/>
</dbReference>
<evidence type="ECO:0000313" key="5">
    <source>
        <dbReference type="Proteomes" id="UP000197138"/>
    </source>
</evidence>
<gene>
    <name evidence="3" type="ORF">CDL15_Pgr002174</name>
    <name evidence="4" type="ORF">CRG98_044307</name>
</gene>